<sequence length="234" mass="22936">MNAELGFLGGLLTGAAGSPHCIGLCGGIAASLAVAGGRKLPPRVAAGRVLAVQLGRLAAYVALGSVVGAGGGAMGLVLGGAGAQHALRVLAAVSLVLMGLSMLGVLRLPGRRVRTSAQGARSCCAARPRNGSVLPFVAGLGWGLAPCGMVYAALLTAMLSGSFAGGAIFMAGFGLATIPPVLVAGFGTAVLLSRWRGTVRNLKNPLGWSVAIVGVISMADPAKQIGELCLGSGG</sequence>
<protein>
    <submittedName>
        <fullName evidence="1">Sulfite exporter TauE/SafE family protein</fullName>
    </submittedName>
</protein>
<gene>
    <name evidence="1" type="ORF">OXU80_04550</name>
</gene>
<organism evidence="1 2">
    <name type="scientific">Antarcticirhabdus aurantiaca</name>
    <dbReference type="NCBI Taxonomy" id="2606717"/>
    <lineage>
        <taxon>Bacteria</taxon>
        <taxon>Pseudomonadati</taxon>
        <taxon>Pseudomonadota</taxon>
        <taxon>Alphaproteobacteria</taxon>
        <taxon>Hyphomicrobiales</taxon>
        <taxon>Aurantimonadaceae</taxon>
        <taxon>Antarcticirhabdus</taxon>
    </lineage>
</organism>
<proteinExistence type="predicted"/>
<evidence type="ECO:0000313" key="1">
    <source>
        <dbReference type="EMBL" id="WAJ29510.1"/>
    </source>
</evidence>
<dbReference type="Proteomes" id="UP001163223">
    <property type="component" value="Chromosome"/>
</dbReference>
<reference evidence="1" key="1">
    <citation type="submission" date="2022-11" db="EMBL/GenBank/DDBJ databases">
        <title>beta-Carotene-producing bacterium, Jeongeuplla avenae sp. nov., alleviates the salt stress of Arabidopsis seedlings.</title>
        <authorList>
            <person name="Jiang L."/>
            <person name="Lee J."/>
        </authorList>
    </citation>
    <scope>NUCLEOTIDE SEQUENCE</scope>
    <source>
        <strain evidence="1">DY_R2A_6</strain>
    </source>
</reference>
<accession>A0ACD4NS90</accession>
<name>A0ACD4NS90_9HYPH</name>
<keyword evidence="2" id="KW-1185">Reference proteome</keyword>
<evidence type="ECO:0000313" key="2">
    <source>
        <dbReference type="Proteomes" id="UP001163223"/>
    </source>
</evidence>
<dbReference type="EMBL" id="CP113520">
    <property type="protein sequence ID" value="WAJ29510.1"/>
    <property type="molecule type" value="Genomic_DNA"/>
</dbReference>